<reference evidence="2 3" key="1">
    <citation type="submission" date="2016-07" db="EMBL/GenBank/DDBJ databases">
        <title>Pervasive Adenine N6-methylation of Active Genes in Fungi.</title>
        <authorList>
            <consortium name="DOE Joint Genome Institute"/>
            <person name="Mondo S.J."/>
            <person name="Dannebaum R.O."/>
            <person name="Kuo R.C."/>
            <person name="Labutti K."/>
            <person name="Haridas S."/>
            <person name="Kuo A."/>
            <person name="Salamov A."/>
            <person name="Ahrendt S.R."/>
            <person name="Lipzen A."/>
            <person name="Sullivan W."/>
            <person name="Andreopoulos W.B."/>
            <person name="Clum A."/>
            <person name="Lindquist E."/>
            <person name="Daum C."/>
            <person name="Ramamoorthy G.K."/>
            <person name="Gryganskyi A."/>
            <person name="Culley D."/>
            <person name="Magnuson J.K."/>
            <person name="James T.Y."/>
            <person name="O'Malley M.A."/>
            <person name="Stajich J.E."/>
            <person name="Spatafora J.W."/>
            <person name="Visel A."/>
            <person name="Grigoriev I.V."/>
        </authorList>
    </citation>
    <scope>NUCLEOTIDE SEQUENCE [LARGE SCALE GENOMIC DNA]</scope>
    <source>
        <strain evidence="2 3">NRRL 3116</strain>
    </source>
</reference>
<accession>A0A1Y2GCA7</accession>
<dbReference type="InParanoid" id="A0A1Y2GCA7"/>
<gene>
    <name evidence="2" type="ORF">BCR41DRAFT_374683</name>
</gene>
<organism evidence="2 3">
    <name type="scientific">Lobosporangium transversale</name>
    <dbReference type="NCBI Taxonomy" id="64571"/>
    <lineage>
        <taxon>Eukaryota</taxon>
        <taxon>Fungi</taxon>
        <taxon>Fungi incertae sedis</taxon>
        <taxon>Mucoromycota</taxon>
        <taxon>Mortierellomycotina</taxon>
        <taxon>Mortierellomycetes</taxon>
        <taxon>Mortierellales</taxon>
        <taxon>Mortierellaceae</taxon>
        <taxon>Lobosporangium</taxon>
    </lineage>
</organism>
<protein>
    <submittedName>
        <fullName evidence="2">Uncharacterized protein</fullName>
    </submittedName>
</protein>
<evidence type="ECO:0000313" key="3">
    <source>
        <dbReference type="Proteomes" id="UP000193648"/>
    </source>
</evidence>
<name>A0A1Y2GCA7_9FUNG</name>
<sequence length="155" mass="17096">MPRRFHSPPRQLPDIIPDHGQLDLQVISILPSLLLTAENNVDDDTDDTAVPLEPLVFTMEVEPADMTRDDTLQFVLQPPPPPPHPMHPELMAPGYVVENDMDNQGEGTSVPLQALLSTMTIEDIDITHDDGSQVEMQPHPPPDSPFPQSRNGGIC</sequence>
<feature type="region of interest" description="Disordered" evidence="1">
    <location>
        <begin position="131"/>
        <end position="155"/>
    </location>
</feature>
<dbReference type="GeneID" id="33568733"/>
<evidence type="ECO:0000256" key="1">
    <source>
        <dbReference type="SAM" id="MobiDB-lite"/>
    </source>
</evidence>
<dbReference type="EMBL" id="MCFF01000053">
    <property type="protein sequence ID" value="ORZ05010.1"/>
    <property type="molecule type" value="Genomic_DNA"/>
</dbReference>
<keyword evidence="3" id="KW-1185">Reference proteome</keyword>
<dbReference type="RefSeq" id="XP_021876874.1">
    <property type="nucleotide sequence ID" value="XM_022026890.1"/>
</dbReference>
<proteinExistence type="predicted"/>
<evidence type="ECO:0000313" key="2">
    <source>
        <dbReference type="EMBL" id="ORZ05010.1"/>
    </source>
</evidence>
<dbReference type="AlphaFoldDB" id="A0A1Y2GCA7"/>
<comment type="caution">
    <text evidence="2">The sequence shown here is derived from an EMBL/GenBank/DDBJ whole genome shotgun (WGS) entry which is preliminary data.</text>
</comment>
<dbReference type="Proteomes" id="UP000193648">
    <property type="component" value="Unassembled WGS sequence"/>
</dbReference>